<dbReference type="InterPro" id="IPR027417">
    <property type="entry name" value="P-loop_NTPase"/>
</dbReference>
<evidence type="ECO:0000313" key="6">
    <source>
        <dbReference type="EMBL" id="AWO74836.1"/>
    </source>
</evidence>
<gene>
    <name evidence="6" type="primary">livF</name>
    <name evidence="6" type="ORF">C1N76_10165</name>
</gene>
<dbReference type="InterPro" id="IPR003593">
    <property type="entry name" value="AAA+_ATPase"/>
</dbReference>
<dbReference type="KEGG" id="gtk:GT3570_14740"/>
<dbReference type="GO" id="GO:0015807">
    <property type="term" value="P:L-amino acid transport"/>
    <property type="evidence" value="ECO:0007669"/>
    <property type="project" value="TreeGrafter"/>
</dbReference>
<organism evidence="6 7">
    <name type="scientific">Geobacillus thermoleovorans</name>
    <name type="common">Bacillus thermoleovorans</name>
    <dbReference type="NCBI Taxonomy" id="33941"/>
    <lineage>
        <taxon>Bacteria</taxon>
        <taxon>Bacillati</taxon>
        <taxon>Bacillota</taxon>
        <taxon>Bacilli</taxon>
        <taxon>Bacillales</taxon>
        <taxon>Anoxybacillaceae</taxon>
        <taxon>Geobacillus</taxon>
        <taxon>Geobacillus thermoleovorans group</taxon>
    </lineage>
</organism>
<keyword evidence="4 6" id="KW-0067">ATP-binding</keyword>
<dbReference type="GO" id="GO:0015658">
    <property type="term" value="F:branched-chain amino acid transmembrane transporter activity"/>
    <property type="evidence" value="ECO:0007669"/>
    <property type="project" value="TreeGrafter"/>
</dbReference>
<protein>
    <submittedName>
        <fullName evidence="6">ABC transporter ATP-binding protein</fullName>
    </submittedName>
</protein>
<reference evidence="7" key="1">
    <citation type="submission" date="2018-02" db="EMBL/GenBank/DDBJ databases">
        <title>The complete genome of bacterial strain SGAirxxxx.</title>
        <authorList>
            <person name="Schuster S.C."/>
        </authorList>
    </citation>
    <scope>NUCLEOTIDE SEQUENCE [LARGE SCALE GENOMIC DNA]</scope>
    <source>
        <strain evidence="7">SGAir0734</strain>
    </source>
</reference>
<comment type="similarity">
    <text evidence="1">Belongs to the ABC transporter superfamily.</text>
</comment>
<dbReference type="PROSITE" id="PS50893">
    <property type="entry name" value="ABC_TRANSPORTER_2"/>
    <property type="match status" value="1"/>
</dbReference>
<dbReference type="InterPro" id="IPR052156">
    <property type="entry name" value="BCAA_Transport_ATP-bd_LivF"/>
</dbReference>
<dbReference type="SUPFAM" id="SSF52540">
    <property type="entry name" value="P-loop containing nucleoside triphosphate hydrolases"/>
    <property type="match status" value="1"/>
</dbReference>
<evidence type="ECO:0000256" key="2">
    <source>
        <dbReference type="ARBA" id="ARBA00022448"/>
    </source>
</evidence>
<proteinExistence type="inferred from homology"/>
<name>A0A1C3DA19_GEOTH</name>
<evidence type="ECO:0000313" key="7">
    <source>
        <dbReference type="Proteomes" id="UP000246996"/>
    </source>
</evidence>
<accession>A0A1C3DA19</accession>
<dbReference type="InterPro" id="IPR017871">
    <property type="entry name" value="ABC_transporter-like_CS"/>
</dbReference>
<keyword evidence="3" id="KW-0547">Nucleotide-binding</keyword>
<evidence type="ECO:0000256" key="1">
    <source>
        <dbReference type="ARBA" id="ARBA00005417"/>
    </source>
</evidence>
<keyword evidence="5" id="KW-0029">Amino-acid transport</keyword>
<keyword evidence="2" id="KW-0813">Transport</keyword>
<dbReference type="PROSITE" id="PS00211">
    <property type="entry name" value="ABC_TRANSPORTER_1"/>
    <property type="match status" value="1"/>
</dbReference>
<dbReference type="Pfam" id="PF00005">
    <property type="entry name" value="ABC_tran"/>
    <property type="match status" value="1"/>
</dbReference>
<dbReference type="GO" id="GO:0016887">
    <property type="term" value="F:ATP hydrolysis activity"/>
    <property type="evidence" value="ECO:0007669"/>
    <property type="project" value="InterPro"/>
</dbReference>
<evidence type="ECO:0000256" key="4">
    <source>
        <dbReference type="ARBA" id="ARBA00022840"/>
    </source>
</evidence>
<dbReference type="PANTHER" id="PTHR43820:SF4">
    <property type="entry name" value="HIGH-AFFINITY BRANCHED-CHAIN AMINO ACID TRANSPORT ATP-BINDING PROTEIN LIVF"/>
    <property type="match status" value="1"/>
</dbReference>
<dbReference type="RefSeq" id="WP_011232492.1">
    <property type="nucleotide sequence ID" value="NZ_CP014335.1"/>
</dbReference>
<dbReference type="SMART" id="SM00382">
    <property type="entry name" value="AAA"/>
    <property type="match status" value="1"/>
</dbReference>
<dbReference type="CDD" id="cd03224">
    <property type="entry name" value="ABC_TM1139_LivF_branched"/>
    <property type="match status" value="1"/>
</dbReference>
<sequence length="241" mass="26491">MLVLRNVHVYHGHLHVLKGVSLQVDEGKIVTVVGANGAGKSTLLGTIAGVYAPTEGEILFEHKPLPYGKVEQIVEKGICLVPERRQIFDSLSVRDNLLLGAYRRHRRDGQEVKRDYERVLELFPKLQTMLDRPGGLLSGGEQQMLAIARGLMARPKLLLLDEPSLGLAPLVVKEVMGMLTQLCDQFQTAMILVEQNVRAALQTADEAYVLERGSIVVHGKAAELLADERVAEAYLGAAGRR</sequence>
<dbReference type="PANTHER" id="PTHR43820">
    <property type="entry name" value="HIGH-AFFINITY BRANCHED-CHAIN AMINO ACID TRANSPORT ATP-BINDING PROTEIN LIVF"/>
    <property type="match status" value="1"/>
</dbReference>
<dbReference type="EMBL" id="CP027303">
    <property type="protein sequence ID" value="AWO74836.1"/>
    <property type="molecule type" value="Genomic_DNA"/>
</dbReference>
<dbReference type="Gene3D" id="3.40.50.300">
    <property type="entry name" value="P-loop containing nucleotide triphosphate hydrolases"/>
    <property type="match status" value="1"/>
</dbReference>
<dbReference type="AlphaFoldDB" id="A0A1C3DA19"/>
<dbReference type="InterPro" id="IPR003439">
    <property type="entry name" value="ABC_transporter-like_ATP-bd"/>
</dbReference>
<dbReference type="Proteomes" id="UP000246996">
    <property type="component" value="Chromosome"/>
</dbReference>
<dbReference type="GO" id="GO:0005524">
    <property type="term" value="F:ATP binding"/>
    <property type="evidence" value="ECO:0007669"/>
    <property type="project" value="UniProtKB-KW"/>
</dbReference>
<evidence type="ECO:0000256" key="3">
    <source>
        <dbReference type="ARBA" id="ARBA00022741"/>
    </source>
</evidence>
<evidence type="ECO:0000256" key="5">
    <source>
        <dbReference type="ARBA" id="ARBA00022970"/>
    </source>
</evidence>
<dbReference type="GeneID" id="32064898"/>